<gene>
    <name evidence="2" type="ORF">SAMN05421828_1437</name>
</gene>
<evidence type="ECO:0000313" key="3">
    <source>
        <dbReference type="Proteomes" id="UP000186308"/>
    </source>
</evidence>
<dbReference type="Proteomes" id="UP000186308">
    <property type="component" value="Unassembled WGS sequence"/>
</dbReference>
<comment type="caution">
    <text evidence="2">The sequence shown here is derived from an EMBL/GenBank/DDBJ whole genome shotgun (WGS) entry which is preliminary data.</text>
</comment>
<feature type="compositionally biased region" description="Basic and acidic residues" evidence="1">
    <location>
        <begin position="205"/>
        <end position="218"/>
    </location>
</feature>
<feature type="region of interest" description="Disordered" evidence="1">
    <location>
        <begin position="195"/>
        <end position="218"/>
    </location>
</feature>
<evidence type="ECO:0000256" key="1">
    <source>
        <dbReference type="SAM" id="MobiDB-lite"/>
    </source>
</evidence>
<dbReference type="EMBL" id="FTNE01000043">
    <property type="protein sequence ID" value="SIR50994.1"/>
    <property type="molecule type" value="Genomic_DNA"/>
</dbReference>
<accession>A0A8G2FF29</accession>
<sequence>MADYSTRFSCRLDTGSTENAARAVRLFAAYERLMARHGDIACFEVETDQMEDSPGGIWIHDGDGMGDPDHVINYVLACAKRFKLRGRWGFSWGYDCSRPILDAFGGGACVLDLGAGEVVGDFHCGDWIDEMIQAGKRFMIYSPNEAQMGQGCGYWSNDDGWVDLNSATIFDWSERKTFCLPASLGNDADRVDIDGDGTPGLEIHLPADADRPKIGTVP</sequence>
<protein>
    <submittedName>
        <fullName evidence="2">Uncharacterized protein</fullName>
    </submittedName>
</protein>
<keyword evidence="3" id="KW-1185">Reference proteome</keyword>
<organism evidence="2 3">
    <name type="scientific">Acidiphilium rubrum</name>
    <dbReference type="NCBI Taxonomy" id="526"/>
    <lineage>
        <taxon>Bacteria</taxon>
        <taxon>Pseudomonadati</taxon>
        <taxon>Pseudomonadota</taxon>
        <taxon>Alphaproteobacteria</taxon>
        <taxon>Acetobacterales</taxon>
        <taxon>Acidocellaceae</taxon>
        <taxon>Acidiphilium</taxon>
    </lineage>
</organism>
<evidence type="ECO:0000313" key="2">
    <source>
        <dbReference type="EMBL" id="SIR50994.1"/>
    </source>
</evidence>
<dbReference type="AlphaFoldDB" id="A0A8G2FF29"/>
<proteinExistence type="predicted"/>
<name>A0A8G2FF29_ACIRU</name>
<reference evidence="2 3" key="1">
    <citation type="submission" date="2017-01" db="EMBL/GenBank/DDBJ databases">
        <authorList>
            <person name="Varghese N."/>
            <person name="Submissions S."/>
        </authorList>
    </citation>
    <scope>NUCLEOTIDE SEQUENCE [LARGE SCALE GENOMIC DNA]</scope>
    <source>
        <strain evidence="2 3">ATCC 35905</strain>
    </source>
</reference>
<dbReference type="RefSeq" id="WP_051657576.1">
    <property type="nucleotide sequence ID" value="NZ_FTNE01000043.1"/>
</dbReference>